<keyword evidence="3 15" id="KW-0547">Nucleotide-binding</keyword>
<dbReference type="InterPro" id="IPR033454">
    <property type="entry name" value="RecG_wedge"/>
</dbReference>
<dbReference type="Pfam" id="PF00271">
    <property type="entry name" value="Helicase_C"/>
    <property type="match status" value="1"/>
</dbReference>
<evidence type="ECO:0000256" key="1">
    <source>
        <dbReference type="ARBA" id="ARBA00007504"/>
    </source>
</evidence>
<dbReference type="Gene3D" id="3.40.50.300">
    <property type="entry name" value="P-loop containing nucleotide triphosphate hydrolases"/>
    <property type="match status" value="2"/>
</dbReference>
<dbReference type="Pfam" id="PF00270">
    <property type="entry name" value="DEAD"/>
    <property type="match status" value="1"/>
</dbReference>
<evidence type="ECO:0000256" key="2">
    <source>
        <dbReference type="ARBA" id="ARBA00017846"/>
    </source>
</evidence>
<dbReference type="SUPFAM" id="SSF52540">
    <property type="entry name" value="P-loop containing nucleoside triphosphate hydrolases"/>
    <property type="match status" value="2"/>
</dbReference>
<dbReference type="SMART" id="SM00487">
    <property type="entry name" value="DEXDc"/>
    <property type="match status" value="1"/>
</dbReference>
<keyword evidence="5 15" id="KW-0378">Hydrolase</keyword>
<keyword evidence="7 15" id="KW-0067">ATP-binding</keyword>
<protein>
    <recommendedName>
        <fullName evidence="2 15">ATP-dependent DNA helicase RecG</fullName>
        <ecNumber evidence="13 15">5.6.2.4</ecNumber>
    </recommendedName>
</protein>
<evidence type="ECO:0000256" key="3">
    <source>
        <dbReference type="ARBA" id="ARBA00022741"/>
    </source>
</evidence>
<dbReference type="GO" id="GO:0043138">
    <property type="term" value="F:3'-5' DNA helicase activity"/>
    <property type="evidence" value="ECO:0007669"/>
    <property type="project" value="UniProtKB-EC"/>
</dbReference>
<keyword evidence="6 15" id="KW-0347">Helicase</keyword>
<dbReference type="PROSITE" id="PS51192">
    <property type="entry name" value="HELICASE_ATP_BIND_1"/>
    <property type="match status" value="1"/>
</dbReference>
<evidence type="ECO:0000256" key="7">
    <source>
        <dbReference type="ARBA" id="ARBA00022840"/>
    </source>
</evidence>
<dbReference type="InterPro" id="IPR004609">
    <property type="entry name" value="ATP-dep_DNA_helicase_RecG"/>
</dbReference>
<dbReference type="PANTHER" id="PTHR47964:SF1">
    <property type="entry name" value="ATP-DEPENDENT DNA HELICASE HOMOLOG RECG, CHLOROPLASTIC"/>
    <property type="match status" value="1"/>
</dbReference>
<evidence type="ECO:0000256" key="5">
    <source>
        <dbReference type="ARBA" id="ARBA00022801"/>
    </source>
</evidence>
<evidence type="ECO:0000256" key="13">
    <source>
        <dbReference type="ARBA" id="ARBA00034808"/>
    </source>
</evidence>
<evidence type="ECO:0000256" key="14">
    <source>
        <dbReference type="ARBA" id="ARBA00048988"/>
    </source>
</evidence>
<dbReference type="SUPFAM" id="SSF50249">
    <property type="entry name" value="Nucleic acid-binding proteins"/>
    <property type="match status" value="1"/>
</dbReference>
<dbReference type="GO" id="GO:0006310">
    <property type="term" value="P:DNA recombination"/>
    <property type="evidence" value="ECO:0007669"/>
    <property type="project" value="UniProtKB-UniRule"/>
</dbReference>
<evidence type="ECO:0000256" key="15">
    <source>
        <dbReference type="RuleBase" id="RU363016"/>
    </source>
</evidence>
<dbReference type="GO" id="GO:0003677">
    <property type="term" value="F:DNA binding"/>
    <property type="evidence" value="ECO:0007669"/>
    <property type="project" value="UniProtKB-KW"/>
</dbReference>
<dbReference type="InterPro" id="IPR027417">
    <property type="entry name" value="P-loop_NTPase"/>
</dbReference>
<sequence>MRWQELWSALRQVTSRERQFGCTDGSVVGGYAAHGRMLLKHLRACLNPDAAAWGAKLAIWESRLADYQRLSTGERQALLEQFDQLLTEAELRTGLFHDPPVKEAEPTIQPRPLKKVNDGDVPIQFMRGVGPQRAGRLKKLGIETVADLLWHLPARYVDRSSLSLVASVQSPGDYGVAGIIRSQQHRPTRPGLIIYRAQLDDGTGILPLIWFNRPHLHRTFPPGTAVVVFGKAEYRGDSLELHVEDMELQGEARQGIVPVYPATEGLPQRQLQQLCQQALANYGERLRDAVPASVQTQLGLMTIAEAMRCVHLPTSLAEAEAGRRRLAFTEVFLLQMAWQMVRRRRGSSGTGVMHQSAVRELAALWQLLPYPLTEAQQRVIREISQDMERATPMNRLLQGDVGAGKTVVAASVAVKAVASGFQAAFMAPTEILAEQHAINWQRLLAPMGIPVGHLSGGMTKRRKEELLKALQDGSVSIVVGTHALLQQHVVFRRLGLVIIDEQHRFGVRQRATLWGKGQLPDLLVMTATPIPRTLAMTLYGDLDVSVLDQRPPGRQPIKTAHVSSKAWPRIEQLIRREIAQGGRAYVVCPAIEENEELDIAAVEQRFKVLSEDVFPDLAVGMLHGKLKKEAKAAAMEAFAQGKTPVLVATTVVEVGIDVPEATVMVIEDAQRFGLAQLHQLRGRVGRGQSPSYCVLVADKLGDEGRQRMQAMVRTDDGFVLAEEDLKLRGPGEMIGTKQSGIPAFKVADLERDSSLITQAREWAVRYLMNDPHLQAADSRVLADKIRTMFAGLDIF</sequence>
<evidence type="ECO:0000259" key="16">
    <source>
        <dbReference type="PROSITE" id="PS51192"/>
    </source>
</evidence>
<dbReference type="GO" id="GO:0016887">
    <property type="term" value="F:ATP hydrolysis activity"/>
    <property type="evidence" value="ECO:0007669"/>
    <property type="project" value="RHEA"/>
</dbReference>
<evidence type="ECO:0000256" key="4">
    <source>
        <dbReference type="ARBA" id="ARBA00022763"/>
    </source>
</evidence>
<dbReference type="PROSITE" id="PS51194">
    <property type="entry name" value="HELICASE_CTER"/>
    <property type="match status" value="1"/>
</dbReference>
<dbReference type="Gene3D" id="2.40.50.140">
    <property type="entry name" value="Nucleic acid-binding proteins"/>
    <property type="match status" value="1"/>
</dbReference>
<comment type="function">
    <text evidence="15">Plays a critical role in recombination and DNA repair. Helps process Holliday junction intermediates to mature products by catalyzing branch migration. Has replication fork regression activity, unwinds stalled or blocked replication forks to make a HJ that can be resolved. Has a DNA unwinding activity characteristic of a DNA helicase with 3'-5' polarity.</text>
</comment>
<dbReference type="RefSeq" id="WP_131919536.1">
    <property type="nucleotide sequence ID" value="NZ_JAOQNU010000015.1"/>
</dbReference>
<dbReference type="GO" id="GO:0006281">
    <property type="term" value="P:DNA repair"/>
    <property type="evidence" value="ECO:0007669"/>
    <property type="project" value="UniProtKB-UniRule"/>
</dbReference>
<keyword evidence="11" id="KW-0413">Isomerase</keyword>
<dbReference type="InterPro" id="IPR014001">
    <property type="entry name" value="Helicase_ATP-bd"/>
</dbReference>
<dbReference type="Pfam" id="PF17191">
    <property type="entry name" value="RecG_wedge"/>
    <property type="match status" value="1"/>
</dbReference>
<name>A0A4R2RN23_9FIRM</name>
<dbReference type="InterPro" id="IPR011545">
    <property type="entry name" value="DEAD/DEAH_box_helicase_dom"/>
</dbReference>
<dbReference type="NCBIfam" id="NF008165">
    <property type="entry name" value="PRK10917.1-3"/>
    <property type="match status" value="1"/>
</dbReference>
<evidence type="ECO:0000256" key="9">
    <source>
        <dbReference type="ARBA" id="ARBA00023172"/>
    </source>
</evidence>
<dbReference type="CDD" id="cd04488">
    <property type="entry name" value="RecG_wedge_OBF"/>
    <property type="match status" value="1"/>
</dbReference>
<evidence type="ECO:0000259" key="17">
    <source>
        <dbReference type="PROSITE" id="PS51194"/>
    </source>
</evidence>
<evidence type="ECO:0000313" key="19">
    <source>
        <dbReference type="Proteomes" id="UP000294813"/>
    </source>
</evidence>
<keyword evidence="8" id="KW-0238">DNA-binding</keyword>
<comment type="similarity">
    <text evidence="1 15">Belongs to the helicase family. RecG subfamily.</text>
</comment>
<dbReference type="CDD" id="cd17992">
    <property type="entry name" value="DEXHc_RecG"/>
    <property type="match status" value="1"/>
</dbReference>
<accession>A0A4R2RN23</accession>
<keyword evidence="10 15" id="KW-0234">DNA repair</keyword>
<evidence type="ECO:0000256" key="12">
    <source>
        <dbReference type="ARBA" id="ARBA00034617"/>
    </source>
</evidence>
<organism evidence="18 19">
    <name type="scientific">Heliophilum fasciatum</name>
    <dbReference type="NCBI Taxonomy" id="35700"/>
    <lineage>
        <taxon>Bacteria</taxon>
        <taxon>Bacillati</taxon>
        <taxon>Bacillota</taxon>
        <taxon>Clostridia</taxon>
        <taxon>Eubacteriales</taxon>
        <taxon>Heliobacteriaceae</taxon>
        <taxon>Heliophilum</taxon>
    </lineage>
</organism>
<evidence type="ECO:0000313" key="18">
    <source>
        <dbReference type="EMBL" id="TCP63697.1"/>
    </source>
</evidence>
<dbReference type="GO" id="GO:0005524">
    <property type="term" value="F:ATP binding"/>
    <property type="evidence" value="ECO:0007669"/>
    <property type="project" value="UniProtKB-KW"/>
</dbReference>
<comment type="caution">
    <text evidence="18">The sequence shown here is derived from an EMBL/GenBank/DDBJ whole genome shotgun (WGS) entry which is preliminary data.</text>
</comment>
<proteinExistence type="inferred from homology"/>
<dbReference type="InterPro" id="IPR012340">
    <property type="entry name" value="NA-bd_OB-fold"/>
</dbReference>
<gene>
    <name evidence="18" type="ORF">EDD73_11641</name>
</gene>
<comment type="catalytic activity">
    <reaction evidence="12 15">
        <text>Couples ATP hydrolysis with the unwinding of duplex DNA by translocating in the 3'-5' direction.</text>
        <dbReference type="EC" id="5.6.2.4"/>
    </reaction>
</comment>
<dbReference type="PANTHER" id="PTHR47964">
    <property type="entry name" value="ATP-DEPENDENT DNA HELICASE HOMOLOG RECG, CHLOROPLASTIC"/>
    <property type="match status" value="1"/>
</dbReference>
<evidence type="ECO:0000256" key="10">
    <source>
        <dbReference type="ARBA" id="ARBA00023204"/>
    </source>
</evidence>
<keyword evidence="4 15" id="KW-0227">DNA damage</keyword>
<dbReference type="NCBIfam" id="TIGR00643">
    <property type="entry name" value="recG"/>
    <property type="match status" value="1"/>
</dbReference>
<evidence type="ECO:0000256" key="11">
    <source>
        <dbReference type="ARBA" id="ARBA00023235"/>
    </source>
</evidence>
<keyword evidence="9 15" id="KW-0233">DNA recombination</keyword>
<feature type="domain" description="Helicase C-terminal" evidence="17">
    <location>
        <begin position="569"/>
        <end position="726"/>
    </location>
</feature>
<comment type="catalytic activity">
    <reaction evidence="14 15">
        <text>ATP + H2O = ADP + phosphate + H(+)</text>
        <dbReference type="Rhea" id="RHEA:13065"/>
        <dbReference type="ChEBI" id="CHEBI:15377"/>
        <dbReference type="ChEBI" id="CHEBI:15378"/>
        <dbReference type="ChEBI" id="CHEBI:30616"/>
        <dbReference type="ChEBI" id="CHEBI:43474"/>
        <dbReference type="ChEBI" id="CHEBI:456216"/>
        <dbReference type="EC" id="5.6.2.4"/>
    </reaction>
</comment>
<reference evidence="18 19" key="1">
    <citation type="submission" date="2019-03" db="EMBL/GenBank/DDBJ databases">
        <title>Genomic Encyclopedia of Type Strains, Phase IV (KMG-IV): sequencing the most valuable type-strain genomes for metagenomic binning, comparative biology and taxonomic classification.</title>
        <authorList>
            <person name="Goeker M."/>
        </authorList>
    </citation>
    <scope>NUCLEOTIDE SEQUENCE [LARGE SCALE GENOMIC DNA]</scope>
    <source>
        <strain evidence="18 19">DSM 11170</strain>
    </source>
</reference>
<dbReference type="NCBIfam" id="NF008168">
    <property type="entry name" value="PRK10917.2-2"/>
    <property type="match status" value="1"/>
</dbReference>
<keyword evidence="19" id="KW-1185">Reference proteome</keyword>
<dbReference type="InterPro" id="IPR045562">
    <property type="entry name" value="RecG_dom3_C"/>
</dbReference>
<dbReference type="Pfam" id="PF19833">
    <property type="entry name" value="RecG_dom3_C"/>
    <property type="match status" value="1"/>
</dbReference>
<dbReference type="EMBL" id="SLXT01000016">
    <property type="protein sequence ID" value="TCP63697.1"/>
    <property type="molecule type" value="Genomic_DNA"/>
</dbReference>
<dbReference type="Proteomes" id="UP000294813">
    <property type="component" value="Unassembled WGS sequence"/>
</dbReference>
<feature type="domain" description="Helicase ATP-binding" evidence="16">
    <location>
        <begin position="386"/>
        <end position="547"/>
    </location>
</feature>
<dbReference type="InterPro" id="IPR001650">
    <property type="entry name" value="Helicase_C-like"/>
</dbReference>
<dbReference type="InterPro" id="IPR047112">
    <property type="entry name" value="RecG/Mfd"/>
</dbReference>
<dbReference type="OrthoDB" id="9804325at2"/>
<evidence type="ECO:0000256" key="8">
    <source>
        <dbReference type="ARBA" id="ARBA00023125"/>
    </source>
</evidence>
<evidence type="ECO:0000256" key="6">
    <source>
        <dbReference type="ARBA" id="ARBA00022806"/>
    </source>
</evidence>
<dbReference type="SMART" id="SM00490">
    <property type="entry name" value="HELICc"/>
    <property type="match status" value="1"/>
</dbReference>
<dbReference type="EC" id="5.6.2.4" evidence="13 15"/>
<dbReference type="AlphaFoldDB" id="A0A4R2RN23"/>